<sequence length="401" mass="42764">MGNRQLRRPVGQGAWAALAAVAVMVVLGALPHSASGAQKDAWLAANCSNFSGGLPSGWEPVEPLTAQSQKGQVLYEKRTPMRIGSRLVRMPGATGKYQVATTAMWANASNMAGQAAKTNVPGIGLLFKLRELEAPVYVPLVMDLVDIVAGRDPQAHAAEFEYVQQLVLLVPPEHLPRRMKVTGVAPGVGLVLTFFTAEEGYAVRGALSDMPSWQGYPPTVPPAKICALTEKYMGDQVFNMGGHIGDTVDIFHACEAGAHQDVQVEMLPAFIADFPAEGSVSAPKPFQISLNQCSAFARPQVKFRAKSGLVAGTDSVLALYDTTANGKKPAQGFGIIVTDSQDRRIRFGPVGGAYGPEYVMTTQGDSAQLSLAARYIRTARNRQDVESGVANAAAEFTFEFP</sequence>
<evidence type="ECO:0000256" key="2">
    <source>
        <dbReference type="ARBA" id="ARBA00006671"/>
    </source>
</evidence>
<proteinExistence type="inferred from homology"/>
<dbReference type="RefSeq" id="WP_279995565.1">
    <property type="nucleotide sequence ID" value="NZ_JAOCDZ010000009.1"/>
</dbReference>
<comment type="subcellular location">
    <subcellularLocation>
        <location evidence="1">Fimbrium</location>
    </subcellularLocation>
</comment>
<dbReference type="SUPFAM" id="SSF49401">
    <property type="entry name" value="Bacterial adhesins"/>
    <property type="match status" value="1"/>
</dbReference>
<gene>
    <name evidence="5" type="ORF">N5D93_14255</name>
</gene>
<dbReference type="InterPro" id="IPR036937">
    <property type="entry name" value="Adhesion_dom_fimbrial_sf"/>
</dbReference>
<reference evidence="5" key="1">
    <citation type="submission" date="2022-09" db="EMBL/GenBank/DDBJ databases">
        <title>Intensive care unit water sources are persistently colonized with multi-drug resistant bacteria and are the site of extensive horizontal gene transfer of antibiotic resistance genes.</title>
        <authorList>
            <person name="Diorio-Toth L."/>
        </authorList>
    </citation>
    <scope>NUCLEOTIDE SEQUENCE</scope>
    <source>
        <strain evidence="5">GD03843</strain>
    </source>
</reference>
<dbReference type="AlphaFoldDB" id="A0AA42S3U6"/>
<dbReference type="PANTHER" id="PTHR33420:SF14">
    <property type="entry name" value="TYPE 1 FIMBRIN D-MANNOSE SPECIFIC ADHESIN"/>
    <property type="match status" value="1"/>
</dbReference>
<evidence type="ECO:0000313" key="6">
    <source>
        <dbReference type="Proteomes" id="UP001161094"/>
    </source>
</evidence>
<dbReference type="Gene3D" id="2.60.40.1090">
    <property type="entry name" value="Fimbrial-type adhesion domain"/>
    <property type="match status" value="1"/>
</dbReference>
<evidence type="ECO:0000256" key="3">
    <source>
        <dbReference type="ARBA" id="ARBA00023263"/>
    </source>
</evidence>
<accession>A0AA42S3U6</accession>
<dbReference type="Pfam" id="PF00419">
    <property type="entry name" value="Fimbrial"/>
    <property type="match status" value="1"/>
</dbReference>
<evidence type="ECO:0000256" key="1">
    <source>
        <dbReference type="ARBA" id="ARBA00004561"/>
    </source>
</evidence>
<evidence type="ECO:0000259" key="4">
    <source>
        <dbReference type="Pfam" id="PF00419"/>
    </source>
</evidence>
<organism evidence="5 6">
    <name type="scientific">Achromobacter spanius</name>
    <dbReference type="NCBI Taxonomy" id="217203"/>
    <lineage>
        <taxon>Bacteria</taxon>
        <taxon>Pseudomonadati</taxon>
        <taxon>Pseudomonadota</taxon>
        <taxon>Betaproteobacteria</taxon>
        <taxon>Burkholderiales</taxon>
        <taxon>Alcaligenaceae</taxon>
        <taxon>Achromobacter</taxon>
    </lineage>
</organism>
<dbReference type="InterPro" id="IPR008966">
    <property type="entry name" value="Adhesion_dom_sf"/>
</dbReference>
<dbReference type="GO" id="GO:0009289">
    <property type="term" value="C:pilus"/>
    <property type="evidence" value="ECO:0007669"/>
    <property type="project" value="UniProtKB-SubCell"/>
</dbReference>
<dbReference type="EMBL" id="JAOCDZ010000009">
    <property type="protein sequence ID" value="MDH0736973.1"/>
    <property type="molecule type" value="Genomic_DNA"/>
</dbReference>
<dbReference type="InterPro" id="IPR000259">
    <property type="entry name" value="Adhesion_dom_fimbrial"/>
</dbReference>
<comment type="caution">
    <text evidence="5">The sequence shown here is derived from an EMBL/GenBank/DDBJ whole genome shotgun (WGS) entry which is preliminary data.</text>
</comment>
<protein>
    <submittedName>
        <fullName evidence="5">Type 1 fimbrial protein</fullName>
    </submittedName>
</protein>
<keyword evidence="3" id="KW-0281">Fimbrium</keyword>
<comment type="similarity">
    <text evidence="2">Belongs to the fimbrial protein family.</text>
</comment>
<dbReference type="InterPro" id="IPR050263">
    <property type="entry name" value="Bact_Fimbrial_Adh_Pro"/>
</dbReference>
<dbReference type="GO" id="GO:0043709">
    <property type="term" value="P:cell adhesion involved in single-species biofilm formation"/>
    <property type="evidence" value="ECO:0007669"/>
    <property type="project" value="TreeGrafter"/>
</dbReference>
<evidence type="ECO:0000313" key="5">
    <source>
        <dbReference type="EMBL" id="MDH0736973.1"/>
    </source>
</evidence>
<dbReference type="PANTHER" id="PTHR33420">
    <property type="entry name" value="FIMBRIAL SUBUNIT ELFA-RELATED"/>
    <property type="match status" value="1"/>
</dbReference>
<feature type="domain" description="Fimbrial-type adhesion" evidence="4">
    <location>
        <begin position="248"/>
        <end position="400"/>
    </location>
</feature>
<name>A0AA42S3U6_9BURK</name>
<dbReference type="Proteomes" id="UP001161094">
    <property type="component" value="Unassembled WGS sequence"/>
</dbReference>